<name>A0A927F1K9_9ACTN</name>
<gene>
    <name evidence="2" type="ORF">IF129_18580</name>
</gene>
<comment type="caution">
    <text evidence="2">The sequence shown here is derived from an EMBL/GenBank/DDBJ whole genome shotgun (WGS) entry which is preliminary data.</text>
</comment>
<dbReference type="RefSeq" id="WP_191210849.1">
    <property type="nucleotide sequence ID" value="NZ_BAABKL010000033.1"/>
</dbReference>
<protein>
    <recommendedName>
        <fullName evidence="4">Flp family type IVb pilin</fullName>
    </recommendedName>
</protein>
<evidence type="ECO:0000313" key="3">
    <source>
        <dbReference type="Proteomes" id="UP000632289"/>
    </source>
</evidence>
<evidence type="ECO:0000313" key="2">
    <source>
        <dbReference type="EMBL" id="MBD3933551.1"/>
    </source>
</evidence>
<keyword evidence="1" id="KW-0472">Membrane</keyword>
<reference evidence="2" key="1">
    <citation type="submission" date="2020-09" db="EMBL/GenBank/DDBJ databases">
        <title>Secondary metabolite and genome analysis of marine Streptomyces chumphonensis KK1-2T.</title>
        <authorList>
            <person name="Phongsopitanun W."/>
            <person name="Kanchanasin P."/>
            <person name="Pittayakhajonwut P."/>
            <person name="Suwanborirux K."/>
            <person name="Tanasupawat S."/>
        </authorList>
    </citation>
    <scope>NUCLEOTIDE SEQUENCE</scope>
    <source>
        <strain evidence="2">KK1-2</strain>
    </source>
</reference>
<organism evidence="2 3">
    <name type="scientific">Streptomyces chumphonensis</name>
    <dbReference type="NCBI Taxonomy" id="1214925"/>
    <lineage>
        <taxon>Bacteria</taxon>
        <taxon>Bacillati</taxon>
        <taxon>Actinomycetota</taxon>
        <taxon>Actinomycetes</taxon>
        <taxon>Kitasatosporales</taxon>
        <taxon>Streptomycetaceae</taxon>
        <taxon>Streptomyces</taxon>
    </lineage>
</organism>
<evidence type="ECO:0000256" key="1">
    <source>
        <dbReference type="SAM" id="Phobius"/>
    </source>
</evidence>
<sequence>MPPFKPRLDDRGQTAIEYLGILAVVAAIIVVLLATDFGTAIVNAINAQIDKVTGAG</sequence>
<keyword evidence="3" id="KW-1185">Reference proteome</keyword>
<keyword evidence="1" id="KW-0812">Transmembrane</keyword>
<dbReference type="AlphaFoldDB" id="A0A927F1K9"/>
<keyword evidence="1" id="KW-1133">Transmembrane helix</keyword>
<dbReference type="Proteomes" id="UP000632289">
    <property type="component" value="Unassembled WGS sequence"/>
</dbReference>
<feature type="transmembrane region" description="Helical" evidence="1">
    <location>
        <begin position="20"/>
        <end position="42"/>
    </location>
</feature>
<evidence type="ECO:0008006" key="4">
    <source>
        <dbReference type="Google" id="ProtNLM"/>
    </source>
</evidence>
<accession>A0A927F1K9</accession>
<proteinExistence type="predicted"/>
<dbReference type="EMBL" id="JACXYU010000010">
    <property type="protein sequence ID" value="MBD3933551.1"/>
    <property type="molecule type" value="Genomic_DNA"/>
</dbReference>